<proteinExistence type="predicted"/>
<organism evidence="2 3">
    <name type="scientific">Acrocarpospora macrocephala</name>
    <dbReference type="NCBI Taxonomy" id="150177"/>
    <lineage>
        <taxon>Bacteria</taxon>
        <taxon>Bacillati</taxon>
        <taxon>Actinomycetota</taxon>
        <taxon>Actinomycetes</taxon>
        <taxon>Streptosporangiales</taxon>
        <taxon>Streptosporangiaceae</taxon>
        <taxon>Acrocarpospora</taxon>
    </lineage>
</organism>
<evidence type="ECO:0000313" key="2">
    <source>
        <dbReference type="EMBL" id="GES10175.1"/>
    </source>
</evidence>
<feature type="domain" description="DUF6891" evidence="1">
    <location>
        <begin position="134"/>
        <end position="314"/>
    </location>
</feature>
<sequence>MLAVSVNVINMLAITVETENGQRHIRITPQELAGLVRRIGGENDEFLVVQRIPDLPHVFIQVAHRTGGDYTLEYRDGAPDRHFQVILDGPEPVIAAMTGWARMEDGWETGLGWVPLDLWPGQDPVLPLALDDGNRERLEKRVRRSLVGGYATRADLVELAEEYLVSGDSRPVSPEQARRLVDRMWVERVEEQSAWEGETDPDRLTRAFTALEAAGITAQEDFTCCRSCGQAEIGDVASPDARGFVYFHSQCTDAAADGHGLTILYGGFDGSPVTTTSIGREVVAALGEAGLSVVWNGEPEQVITITPLDWRKRLVG</sequence>
<comment type="caution">
    <text evidence="2">The sequence shown here is derived from an EMBL/GenBank/DDBJ whole genome shotgun (WGS) entry which is preliminary data.</text>
</comment>
<reference evidence="2 3" key="1">
    <citation type="submission" date="2019-10" db="EMBL/GenBank/DDBJ databases">
        <title>Whole genome shotgun sequence of Acrocarpospora macrocephala NBRC 16266.</title>
        <authorList>
            <person name="Ichikawa N."/>
            <person name="Kimura A."/>
            <person name="Kitahashi Y."/>
            <person name="Komaki H."/>
            <person name="Oguchi A."/>
        </authorList>
    </citation>
    <scope>NUCLEOTIDE SEQUENCE [LARGE SCALE GENOMIC DNA]</scope>
    <source>
        <strain evidence="2 3">NBRC 16266</strain>
    </source>
</reference>
<evidence type="ECO:0000313" key="3">
    <source>
        <dbReference type="Proteomes" id="UP000331127"/>
    </source>
</evidence>
<keyword evidence="3" id="KW-1185">Reference proteome</keyword>
<dbReference type="AlphaFoldDB" id="A0A5M3WLM7"/>
<gene>
    <name evidence="2" type="ORF">Amac_037720</name>
</gene>
<evidence type="ECO:0000259" key="1">
    <source>
        <dbReference type="Pfam" id="PF21831"/>
    </source>
</evidence>
<dbReference type="InterPro" id="IPR054186">
    <property type="entry name" value="DUF6891"/>
</dbReference>
<protein>
    <recommendedName>
        <fullName evidence="1">DUF6891 domain-containing protein</fullName>
    </recommendedName>
</protein>
<name>A0A5M3WLM7_9ACTN</name>
<dbReference type="Proteomes" id="UP000331127">
    <property type="component" value="Unassembled WGS sequence"/>
</dbReference>
<dbReference type="EMBL" id="BLAE01000019">
    <property type="protein sequence ID" value="GES10175.1"/>
    <property type="molecule type" value="Genomic_DNA"/>
</dbReference>
<accession>A0A5M3WLM7</accession>
<dbReference type="Pfam" id="PF21831">
    <property type="entry name" value="DUF6891"/>
    <property type="match status" value="1"/>
</dbReference>